<accession>A0ACD6BA23</accession>
<gene>
    <name evidence="1" type="ORF">HeimC3_27980</name>
</gene>
<evidence type="ECO:0000313" key="1">
    <source>
        <dbReference type="EMBL" id="OLS22855.1"/>
    </source>
</evidence>
<organism evidence="1">
    <name type="scientific">Candidatus Heimdallarchaeota archaeon LC_3</name>
    <dbReference type="NCBI Taxonomy" id="1841598"/>
    <lineage>
        <taxon>Archaea</taxon>
        <taxon>Promethearchaeati</taxon>
        <taxon>Candidatus Heimdallarchaeota</taxon>
    </lineage>
</organism>
<dbReference type="EMBL" id="MDVS01000047">
    <property type="protein sequence ID" value="OLS22855.1"/>
    <property type="molecule type" value="Genomic_DNA"/>
</dbReference>
<sequence>MKDGFILKKKKIPKNIFRIGNKEMSYSDDLNSLIQSQYVSYVVILDPNGAIYWTNNENWQVNGSEVLRQWMGSAPSITVAGTKFSSFRNEPGVSFVGRNMAGGGLIILQKAPNGYVFLSWTSHEFLTTSGLPPLNIHAEIAMMAAKFQ</sequence>
<keyword evidence="2" id="KW-0002">3D-structure</keyword>
<comment type="caution">
    <text evidence="1">The sequence shown here is derived from an EMBL/GenBank/DDBJ whole genome shotgun (WGS) entry which is preliminary data.</text>
</comment>
<reference evidence="1" key="1">
    <citation type="journal article" date="2017" name="Nature">
        <title>Asgard archaea illuminate the origin of eukaryotic cellular complexity.</title>
        <authorList>
            <person name="Zaremba-Niedzwiedzka K."/>
            <person name="Caceres E.F."/>
            <person name="Saw J.H."/>
            <person name="Backstrom D."/>
            <person name="Juzokaite L."/>
            <person name="Vancaester E."/>
            <person name="Seitz K.W."/>
            <person name="Anantharaman K."/>
            <person name="Starnawski P."/>
            <person name="Kjeldsen K.U."/>
            <person name="Scott M.B."/>
            <person name="Nunoura T."/>
            <person name="Banfield J.F."/>
            <person name="Schramm A."/>
            <person name="Baker B.J."/>
            <person name="Spang A."/>
            <person name="Ettema T.J.G."/>
        </authorList>
    </citation>
    <scope>NUCLEOTIDE SEQUENCE</scope>
    <source>
        <strain evidence="1">LC_3</strain>
    </source>
</reference>
<dbReference type="PDB" id="6YRR">
    <property type="method" value="NMR"/>
    <property type="chains" value="A=1-148"/>
</dbReference>
<reference evidence="2" key="2">
    <citation type="submission" date="2020-04" db="PDB data bank">
        <title>Heimdallarchaea encodes profilin with eukaryotic-like actin regulation and polyproline binding.</title>
        <authorList>
            <person name="Celestine C."/>
        </authorList>
    </citation>
    <scope>STRUCTURE BY NMR OF 1-148</scope>
</reference>
<evidence type="ECO:0007829" key="2">
    <source>
        <dbReference type="PDB" id="6YRR"/>
    </source>
</evidence>
<name>A0ACD6BA23_9ARCH</name>
<proteinExistence type="evidence at protein level"/>
<accession>A0A1Q9NL85</accession>
<protein>
    <submittedName>
        <fullName evidence="1">Uncharacterized protein</fullName>
    </submittedName>
</protein>